<dbReference type="Gene3D" id="1.20.1110.10">
    <property type="entry name" value="Calcium-transporting ATPase, transmembrane domain"/>
    <property type="match status" value="1"/>
</dbReference>
<keyword evidence="3" id="KW-0597">Phosphoprotein</keyword>
<dbReference type="GO" id="GO:0005524">
    <property type="term" value="F:ATP binding"/>
    <property type="evidence" value="ECO:0007669"/>
    <property type="project" value="UniProtKB-KW"/>
</dbReference>
<dbReference type="AlphaFoldDB" id="A0A495B1M3"/>
<dbReference type="Gene3D" id="3.40.1110.10">
    <property type="entry name" value="Calcium-transporting ATPase, cytoplasmic domain N"/>
    <property type="match status" value="1"/>
</dbReference>
<dbReference type="Pfam" id="PF00122">
    <property type="entry name" value="E1-E2_ATPase"/>
    <property type="match status" value="1"/>
</dbReference>
<evidence type="ECO:0000256" key="2">
    <source>
        <dbReference type="ARBA" id="ARBA00005675"/>
    </source>
</evidence>
<dbReference type="SUPFAM" id="SSF56784">
    <property type="entry name" value="HAD-like"/>
    <property type="match status" value="1"/>
</dbReference>
<evidence type="ECO:0000256" key="3">
    <source>
        <dbReference type="ARBA" id="ARBA00022553"/>
    </source>
</evidence>
<dbReference type="InterPro" id="IPR050510">
    <property type="entry name" value="Cation_transp_ATPase_P-type"/>
</dbReference>
<evidence type="ECO:0000256" key="8">
    <source>
        <dbReference type="ARBA" id="ARBA00022967"/>
    </source>
</evidence>
<feature type="domain" description="Cation-transporting P-type ATPase N-terminal" evidence="12">
    <location>
        <begin position="9"/>
        <end position="82"/>
    </location>
</feature>
<evidence type="ECO:0000313" key="14">
    <source>
        <dbReference type="Proteomes" id="UP000279384"/>
    </source>
</evidence>
<feature type="transmembrane region" description="Helical" evidence="11">
    <location>
        <begin position="249"/>
        <end position="270"/>
    </location>
</feature>
<dbReference type="SUPFAM" id="SSF81660">
    <property type="entry name" value="Metal cation-transporting ATPase, ATP-binding domain N"/>
    <property type="match status" value="1"/>
</dbReference>
<comment type="caution">
    <text evidence="13">The sequence shown here is derived from an EMBL/GenBank/DDBJ whole genome shotgun (WGS) entry which is preliminary data.</text>
</comment>
<keyword evidence="7" id="KW-0460">Magnesium</keyword>
<dbReference type="Pfam" id="PF08282">
    <property type="entry name" value="Hydrolase_3"/>
    <property type="match status" value="1"/>
</dbReference>
<dbReference type="Proteomes" id="UP000279384">
    <property type="component" value="Unassembled WGS sequence"/>
</dbReference>
<dbReference type="InterPro" id="IPR001757">
    <property type="entry name" value="P_typ_ATPase"/>
</dbReference>
<dbReference type="PANTHER" id="PTHR43294">
    <property type="entry name" value="SODIUM/POTASSIUM-TRANSPORTING ATPASE SUBUNIT ALPHA"/>
    <property type="match status" value="1"/>
</dbReference>
<dbReference type="SFLD" id="SFLDS00003">
    <property type="entry name" value="Haloacid_Dehalogenase"/>
    <property type="match status" value="1"/>
</dbReference>
<evidence type="ECO:0000256" key="6">
    <source>
        <dbReference type="ARBA" id="ARBA00022840"/>
    </source>
</evidence>
<dbReference type="CDD" id="cd02080">
    <property type="entry name" value="P-type_ATPase_cation"/>
    <property type="match status" value="1"/>
</dbReference>
<evidence type="ECO:0000256" key="1">
    <source>
        <dbReference type="ARBA" id="ARBA00004127"/>
    </source>
</evidence>
<dbReference type="Pfam" id="PF00690">
    <property type="entry name" value="Cation_ATPase_N"/>
    <property type="match status" value="1"/>
</dbReference>
<evidence type="ECO:0000259" key="12">
    <source>
        <dbReference type="SMART" id="SM00831"/>
    </source>
</evidence>
<dbReference type="InterPro" id="IPR006068">
    <property type="entry name" value="ATPase_P-typ_cation-transptr_C"/>
</dbReference>
<dbReference type="FunFam" id="2.70.150.10:FF:000160">
    <property type="entry name" value="Sarcoplasmic/endoplasmic reticulum calcium ATPase 1"/>
    <property type="match status" value="1"/>
</dbReference>
<dbReference type="SFLD" id="SFLDF00027">
    <property type="entry name" value="p-type_atpase"/>
    <property type="match status" value="1"/>
</dbReference>
<dbReference type="Pfam" id="PF13246">
    <property type="entry name" value="Cation_ATPase"/>
    <property type="match status" value="1"/>
</dbReference>
<dbReference type="Gene3D" id="3.40.50.1000">
    <property type="entry name" value="HAD superfamily/HAD-like"/>
    <property type="match status" value="1"/>
</dbReference>
<dbReference type="PANTHER" id="PTHR43294:SF20">
    <property type="entry name" value="P-TYPE ATPASE"/>
    <property type="match status" value="1"/>
</dbReference>
<dbReference type="SUPFAM" id="SSF81653">
    <property type="entry name" value="Calcium ATPase, transduction domain A"/>
    <property type="match status" value="1"/>
</dbReference>
<evidence type="ECO:0000256" key="11">
    <source>
        <dbReference type="SAM" id="Phobius"/>
    </source>
</evidence>
<evidence type="ECO:0000256" key="5">
    <source>
        <dbReference type="ARBA" id="ARBA00022741"/>
    </source>
</evidence>
<dbReference type="GO" id="GO:0005886">
    <property type="term" value="C:plasma membrane"/>
    <property type="evidence" value="ECO:0007669"/>
    <property type="project" value="TreeGrafter"/>
</dbReference>
<comment type="similarity">
    <text evidence="2">Belongs to the cation transport ATPase (P-type) (TC 3.A.3) family. Type IIA subfamily.</text>
</comment>
<accession>A0A495B1M3</accession>
<keyword evidence="6" id="KW-0067">ATP-binding</keyword>
<keyword evidence="9 11" id="KW-1133">Transmembrane helix</keyword>
<feature type="transmembrane region" description="Helical" evidence="11">
    <location>
        <begin position="725"/>
        <end position="746"/>
    </location>
</feature>
<dbReference type="GO" id="GO:0016887">
    <property type="term" value="F:ATP hydrolysis activity"/>
    <property type="evidence" value="ECO:0007669"/>
    <property type="project" value="InterPro"/>
</dbReference>
<dbReference type="GO" id="GO:0030007">
    <property type="term" value="P:intracellular potassium ion homeostasis"/>
    <property type="evidence" value="ECO:0007669"/>
    <property type="project" value="TreeGrafter"/>
</dbReference>
<dbReference type="GO" id="GO:1990573">
    <property type="term" value="P:potassium ion import across plasma membrane"/>
    <property type="evidence" value="ECO:0007669"/>
    <property type="project" value="TreeGrafter"/>
</dbReference>
<dbReference type="InterPro" id="IPR004014">
    <property type="entry name" value="ATPase_P-typ_cation-transptr_N"/>
</dbReference>
<dbReference type="SMART" id="SM00831">
    <property type="entry name" value="Cation_ATPase_N"/>
    <property type="match status" value="1"/>
</dbReference>
<feature type="transmembrane region" description="Helical" evidence="11">
    <location>
        <begin position="694"/>
        <end position="719"/>
    </location>
</feature>
<name>A0A495B1M3_VOGIN</name>
<gene>
    <name evidence="13" type="ORF">C8E02_3139</name>
</gene>
<dbReference type="InterPro" id="IPR036412">
    <property type="entry name" value="HAD-like_sf"/>
</dbReference>
<evidence type="ECO:0000256" key="4">
    <source>
        <dbReference type="ARBA" id="ARBA00022692"/>
    </source>
</evidence>
<evidence type="ECO:0000313" key="13">
    <source>
        <dbReference type="EMBL" id="RKQ54877.1"/>
    </source>
</evidence>
<dbReference type="PROSITE" id="PS00154">
    <property type="entry name" value="ATPASE_E1_E2"/>
    <property type="match status" value="1"/>
</dbReference>
<dbReference type="EMBL" id="RBID01000018">
    <property type="protein sequence ID" value="RKQ54877.1"/>
    <property type="molecule type" value="Genomic_DNA"/>
</dbReference>
<dbReference type="PRINTS" id="PR00120">
    <property type="entry name" value="HATPASE"/>
</dbReference>
<dbReference type="GO" id="GO:0036376">
    <property type="term" value="P:sodium ion export across plasma membrane"/>
    <property type="evidence" value="ECO:0007669"/>
    <property type="project" value="TreeGrafter"/>
</dbReference>
<dbReference type="GO" id="GO:0012505">
    <property type="term" value="C:endomembrane system"/>
    <property type="evidence" value="ECO:0007669"/>
    <property type="project" value="UniProtKB-SubCell"/>
</dbReference>
<dbReference type="InterPro" id="IPR018303">
    <property type="entry name" value="ATPase_P-typ_P_site"/>
</dbReference>
<dbReference type="Pfam" id="PF00689">
    <property type="entry name" value="Cation_ATPase_C"/>
    <property type="match status" value="1"/>
</dbReference>
<dbReference type="GO" id="GO:0006883">
    <property type="term" value="P:intracellular sodium ion homeostasis"/>
    <property type="evidence" value="ECO:0007669"/>
    <property type="project" value="TreeGrafter"/>
</dbReference>
<dbReference type="InterPro" id="IPR044492">
    <property type="entry name" value="P_typ_ATPase_HD_dom"/>
</dbReference>
<dbReference type="Gene3D" id="2.70.150.10">
    <property type="entry name" value="Calcium-transporting ATPase, cytoplasmic transduction domain A"/>
    <property type="match status" value="1"/>
</dbReference>
<dbReference type="RefSeq" id="WP_120812187.1">
    <property type="nucleotide sequence ID" value="NZ_RBID01000018.1"/>
</dbReference>
<sequence>MKPATPAPHWHAEDTAQVMQHWQSSDDGLSQHAAAERLQRYGRNSLPQPAAKSLWLRFVLQFHNLLIYVLLAAALGTLLLADYVDSAVIFGVVLINAVIGTIQEGRAESALAAIRNMLALQATVIRDGERHDVDASTLVPGDIVLLQSGDKVPADLRLLDGRSLRVDEAALTGESLPVSKDFAALPAATPLAERRNMAYAGTLVCFGQARGLVIATGRDTELGRINAMLDQVGDNVTPLMRQLDQFARWLTGATLLVASVTLLLGVYWRGHSWPDMFMAGVGLAVAAIPEGLPAIVTITLAIGVERMARQRAIMRKLPAVETLGAVTVICSDKTGTLTCNEMTAGRIVTRERQLRVSGVGYAPEGGLFHGDAPLHYGQHAPLDALLRAAALCNDASLQHVAGQWQLSGDPTEGALLTLAHKAQLPLTSLQHSLPRQDAIPFESEHRFMATLHHDHDGHRLILLKGAPEVLLARASHQQQEHGHTSLELAFWQQQAQALAGDGYRVLAIAERRQAHCSSELDFADTEDQLLLLGLVGMIDPPREEAARAVALCQSAGIRIKMITGDHAGTAAAIGGRLGIGDGLRALSGSDIDALDDAALALAVRDIDVFARASPEHKLRLIAALKHNGEVVAMTGDGVNDAPALKQADVGVAMGGKGTEAAKEAAEMVITDDNFATLALAVREGRTVYDNLKKAILFILPTNVGQALIIIAAILFGVALPISPVQILWVNMVSAVTLALAFAFEPTERGVMRRPPRPPQAGLIDALFVWRLAFVGALMVALPFALYLWALDGGHSQALASTLAVNSMVAIEIAYLFNSRHQHSSALTLRVLGGNRIALWCVAILLLLQLAFSYLPWLHALFGTASPALSHWGLIAASGVLAFLLIEAEKALLRR</sequence>
<dbReference type="PRINTS" id="PR00119">
    <property type="entry name" value="CATATPASE"/>
</dbReference>
<feature type="transmembrane region" description="Helical" evidence="11">
    <location>
        <begin position="276"/>
        <end position="304"/>
    </location>
</feature>
<dbReference type="InterPro" id="IPR023214">
    <property type="entry name" value="HAD_sf"/>
</dbReference>
<dbReference type="GO" id="GO:0005391">
    <property type="term" value="F:P-type sodium:potassium-exchanging transporter activity"/>
    <property type="evidence" value="ECO:0007669"/>
    <property type="project" value="TreeGrafter"/>
</dbReference>
<feature type="transmembrane region" description="Helical" evidence="11">
    <location>
        <begin position="836"/>
        <end position="856"/>
    </location>
</feature>
<dbReference type="NCBIfam" id="TIGR01494">
    <property type="entry name" value="ATPase_P-type"/>
    <property type="match status" value="3"/>
</dbReference>
<dbReference type="GO" id="GO:1902600">
    <property type="term" value="P:proton transmembrane transport"/>
    <property type="evidence" value="ECO:0007669"/>
    <property type="project" value="TreeGrafter"/>
</dbReference>
<keyword evidence="5" id="KW-0547">Nucleotide-binding</keyword>
<dbReference type="SFLD" id="SFLDG00002">
    <property type="entry name" value="C1.7:_P-type_atpase_like"/>
    <property type="match status" value="1"/>
</dbReference>
<proteinExistence type="inferred from homology"/>
<keyword evidence="8" id="KW-1278">Translocase</keyword>
<feature type="transmembrane region" description="Helical" evidence="11">
    <location>
        <begin position="868"/>
        <end position="885"/>
    </location>
</feature>
<organism evidence="13 14">
    <name type="scientific">Vogesella indigofera</name>
    <name type="common">Pseudomonas indigofera</name>
    <dbReference type="NCBI Taxonomy" id="45465"/>
    <lineage>
        <taxon>Bacteria</taxon>
        <taxon>Pseudomonadati</taxon>
        <taxon>Pseudomonadota</taxon>
        <taxon>Betaproteobacteria</taxon>
        <taxon>Neisseriales</taxon>
        <taxon>Chromobacteriaceae</taxon>
        <taxon>Vogesella</taxon>
    </lineage>
</organism>
<evidence type="ECO:0000256" key="10">
    <source>
        <dbReference type="ARBA" id="ARBA00023136"/>
    </source>
</evidence>
<dbReference type="InterPro" id="IPR023299">
    <property type="entry name" value="ATPase_P-typ_cyto_dom_N"/>
</dbReference>
<dbReference type="InterPro" id="IPR059000">
    <property type="entry name" value="ATPase_P-type_domA"/>
</dbReference>
<keyword evidence="4 11" id="KW-0812">Transmembrane</keyword>
<dbReference type="SUPFAM" id="SSF81665">
    <property type="entry name" value="Calcium ATPase, transmembrane domain M"/>
    <property type="match status" value="1"/>
</dbReference>
<evidence type="ECO:0000256" key="9">
    <source>
        <dbReference type="ARBA" id="ARBA00022989"/>
    </source>
</evidence>
<feature type="transmembrane region" description="Helical" evidence="11">
    <location>
        <begin position="795"/>
        <end position="816"/>
    </location>
</feature>
<feature type="transmembrane region" description="Helical" evidence="11">
    <location>
        <begin position="767"/>
        <end position="789"/>
    </location>
</feature>
<evidence type="ECO:0000256" key="7">
    <source>
        <dbReference type="ARBA" id="ARBA00022842"/>
    </source>
</evidence>
<comment type="subcellular location">
    <subcellularLocation>
        <location evidence="1">Endomembrane system</location>
        <topology evidence="1">Multi-pass membrane protein</topology>
    </subcellularLocation>
</comment>
<protein>
    <submittedName>
        <fullName evidence="13">P-type E1-E2 ATPase</fullName>
    </submittedName>
</protein>
<feature type="transmembrane region" description="Helical" evidence="11">
    <location>
        <begin position="62"/>
        <end position="81"/>
    </location>
</feature>
<reference evidence="13 14" key="1">
    <citation type="submission" date="2018-10" db="EMBL/GenBank/DDBJ databases">
        <title>Genomic Encyclopedia of Type Strains, Phase IV (KMG-IV): sequencing the most valuable type-strain genomes for metagenomic binning, comparative biology and taxonomic classification.</title>
        <authorList>
            <person name="Goeker M."/>
        </authorList>
    </citation>
    <scope>NUCLEOTIDE SEQUENCE [LARGE SCALE GENOMIC DNA]</scope>
    <source>
        <strain evidence="13 14">DSM 3303</strain>
    </source>
</reference>
<dbReference type="InterPro" id="IPR008250">
    <property type="entry name" value="ATPase_P-typ_transduc_dom_A_sf"/>
</dbReference>
<dbReference type="InterPro" id="IPR023298">
    <property type="entry name" value="ATPase_P-typ_TM_dom_sf"/>
</dbReference>
<keyword evidence="10 11" id="KW-0472">Membrane</keyword>